<organism evidence="2 3">
    <name type="scientific">Paenibacillus solanacearum</name>
    <dbReference type="NCBI Taxonomy" id="2048548"/>
    <lineage>
        <taxon>Bacteria</taxon>
        <taxon>Bacillati</taxon>
        <taxon>Bacillota</taxon>
        <taxon>Bacilli</taxon>
        <taxon>Bacillales</taxon>
        <taxon>Paenibacillaceae</taxon>
        <taxon>Paenibacillus</taxon>
    </lineage>
</organism>
<dbReference type="AlphaFoldDB" id="A0A916K6E8"/>
<reference evidence="2" key="1">
    <citation type="submission" date="2021-06" db="EMBL/GenBank/DDBJ databases">
        <authorList>
            <person name="Criscuolo A."/>
        </authorList>
    </citation>
    <scope>NUCLEOTIDE SEQUENCE</scope>
    <source>
        <strain evidence="2">CIP111600</strain>
    </source>
</reference>
<feature type="compositionally biased region" description="Polar residues" evidence="1">
    <location>
        <begin position="104"/>
        <end position="116"/>
    </location>
</feature>
<feature type="region of interest" description="Disordered" evidence="1">
    <location>
        <begin position="91"/>
        <end position="140"/>
    </location>
</feature>
<accession>A0A916K6E8</accession>
<name>A0A916K6E8_9BACL</name>
<evidence type="ECO:0000256" key="1">
    <source>
        <dbReference type="SAM" id="MobiDB-lite"/>
    </source>
</evidence>
<keyword evidence="3" id="KW-1185">Reference proteome</keyword>
<dbReference type="Proteomes" id="UP000693672">
    <property type="component" value="Unassembled WGS sequence"/>
</dbReference>
<evidence type="ECO:0000313" key="3">
    <source>
        <dbReference type="Proteomes" id="UP000693672"/>
    </source>
</evidence>
<sequence>MSSAPIFFQFETAESARLARNMLDELGYRASLGQEAQPLLHVTVDRHDLTSALEIVQAYGGLIVEYEGSPGETSAYAMAYNQEDLIPIPAHLVGEEPDADEPDLSSSEYVNKSSGAYNDANPPFDPSGSDYNGFDPGVHL</sequence>
<dbReference type="RefSeq" id="WP_218093390.1">
    <property type="nucleotide sequence ID" value="NZ_CAJVAS010000016.1"/>
</dbReference>
<evidence type="ECO:0000313" key="2">
    <source>
        <dbReference type="EMBL" id="CAG7635289.1"/>
    </source>
</evidence>
<evidence type="ECO:0008006" key="4">
    <source>
        <dbReference type="Google" id="ProtNLM"/>
    </source>
</evidence>
<proteinExistence type="predicted"/>
<dbReference type="EMBL" id="CAJVAS010000016">
    <property type="protein sequence ID" value="CAG7635289.1"/>
    <property type="molecule type" value="Genomic_DNA"/>
</dbReference>
<protein>
    <recommendedName>
        <fullName evidence="4">DNA/RNA helicase</fullName>
    </recommendedName>
</protein>
<gene>
    <name evidence="2" type="ORF">PAESOLCIP111_03646</name>
</gene>
<comment type="caution">
    <text evidence="2">The sequence shown here is derived from an EMBL/GenBank/DDBJ whole genome shotgun (WGS) entry which is preliminary data.</text>
</comment>